<sequence>MLTAILHPRVWEVFAPSKPCTSAGPQHTPVKEDRWTFHLMTHILISNKMLERLWSIDSGLRVENNQVPSNDRLRDNRSLELYRDNFKDIKDTNAERNRQSFPVQLVES</sequence>
<proteinExistence type="predicted"/>
<name>M5G2E1_DACPD</name>
<dbReference type="Proteomes" id="UP000030653">
    <property type="component" value="Unassembled WGS sequence"/>
</dbReference>
<evidence type="ECO:0000313" key="1">
    <source>
        <dbReference type="EMBL" id="EJU02859.1"/>
    </source>
</evidence>
<accession>M5G2E1</accession>
<dbReference type="HOGENOM" id="CLU_2196857_0_0_1"/>
<gene>
    <name evidence="1" type="ORF">DACRYDRAFT_21817</name>
</gene>
<dbReference type="EMBL" id="JH795861">
    <property type="protein sequence ID" value="EJU02859.1"/>
    <property type="molecule type" value="Genomic_DNA"/>
</dbReference>
<evidence type="ECO:0000313" key="2">
    <source>
        <dbReference type="Proteomes" id="UP000030653"/>
    </source>
</evidence>
<reference evidence="1 2" key="1">
    <citation type="journal article" date="2012" name="Science">
        <title>The Paleozoic origin of enzymatic lignin decomposition reconstructed from 31 fungal genomes.</title>
        <authorList>
            <person name="Floudas D."/>
            <person name="Binder M."/>
            <person name="Riley R."/>
            <person name="Barry K."/>
            <person name="Blanchette R.A."/>
            <person name="Henrissat B."/>
            <person name="Martinez A.T."/>
            <person name="Otillar R."/>
            <person name="Spatafora J.W."/>
            <person name="Yadav J.S."/>
            <person name="Aerts A."/>
            <person name="Benoit I."/>
            <person name="Boyd A."/>
            <person name="Carlson A."/>
            <person name="Copeland A."/>
            <person name="Coutinho P.M."/>
            <person name="de Vries R.P."/>
            <person name="Ferreira P."/>
            <person name="Findley K."/>
            <person name="Foster B."/>
            <person name="Gaskell J."/>
            <person name="Glotzer D."/>
            <person name="Gorecki P."/>
            <person name="Heitman J."/>
            <person name="Hesse C."/>
            <person name="Hori C."/>
            <person name="Igarashi K."/>
            <person name="Jurgens J.A."/>
            <person name="Kallen N."/>
            <person name="Kersten P."/>
            <person name="Kohler A."/>
            <person name="Kuees U."/>
            <person name="Kumar T.K.A."/>
            <person name="Kuo A."/>
            <person name="LaButti K."/>
            <person name="Larrondo L.F."/>
            <person name="Lindquist E."/>
            <person name="Ling A."/>
            <person name="Lombard V."/>
            <person name="Lucas S."/>
            <person name="Lundell T."/>
            <person name="Martin R."/>
            <person name="McLaughlin D.J."/>
            <person name="Morgenstern I."/>
            <person name="Morin E."/>
            <person name="Murat C."/>
            <person name="Nagy L.G."/>
            <person name="Nolan M."/>
            <person name="Ohm R.A."/>
            <person name="Patyshakuliyeva A."/>
            <person name="Rokas A."/>
            <person name="Ruiz-Duenas F.J."/>
            <person name="Sabat G."/>
            <person name="Salamov A."/>
            <person name="Samejima M."/>
            <person name="Schmutz J."/>
            <person name="Slot J.C."/>
            <person name="St John F."/>
            <person name="Stenlid J."/>
            <person name="Sun H."/>
            <person name="Sun S."/>
            <person name="Syed K."/>
            <person name="Tsang A."/>
            <person name="Wiebenga A."/>
            <person name="Young D."/>
            <person name="Pisabarro A."/>
            <person name="Eastwood D.C."/>
            <person name="Martin F."/>
            <person name="Cullen D."/>
            <person name="Grigoriev I.V."/>
            <person name="Hibbett D.S."/>
        </authorList>
    </citation>
    <scope>NUCLEOTIDE SEQUENCE [LARGE SCALE GENOMIC DNA]</scope>
    <source>
        <strain evidence="1 2">DJM-731 SS1</strain>
    </source>
</reference>
<dbReference type="RefSeq" id="XP_040629753.1">
    <property type="nucleotide sequence ID" value="XM_040772556.1"/>
</dbReference>
<organism evidence="1 2">
    <name type="scientific">Dacryopinax primogenitus (strain DJM 731)</name>
    <name type="common">Brown rot fungus</name>
    <dbReference type="NCBI Taxonomy" id="1858805"/>
    <lineage>
        <taxon>Eukaryota</taxon>
        <taxon>Fungi</taxon>
        <taxon>Dikarya</taxon>
        <taxon>Basidiomycota</taxon>
        <taxon>Agaricomycotina</taxon>
        <taxon>Dacrymycetes</taxon>
        <taxon>Dacrymycetales</taxon>
        <taxon>Dacrymycetaceae</taxon>
        <taxon>Dacryopinax</taxon>
    </lineage>
</organism>
<protein>
    <submittedName>
        <fullName evidence="1">Uncharacterized protein</fullName>
    </submittedName>
</protein>
<dbReference type="GeneID" id="63687618"/>
<dbReference type="AlphaFoldDB" id="M5G2E1"/>
<keyword evidence="2" id="KW-1185">Reference proteome</keyword>